<dbReference type="PROSITE" id="PS51819">
    <property type="entry name" value="VOC"/>
    <property type="match status" value="1"/>
</dbReference>
<feature type="domain" description="VOC" evidence="1">
    <location>
        <begin position="9"/>
        <end position="124"/>
    </location>
</feature>
<dbReference type="Gene3D" id="3.10.180.10">
    <property type="entry name" value="2,3-Dihydroxybiphenyl 1,2-Dioxygenase, domain 1"/>
    <property type="match status" value="2"/>
</dbReference>
<evidence type="ECO:0000259" key="1">
    <source>
        <dbReference type="PROSITE" id="PS51819"/>
    </source>
</evidence>
<accession>A0ABN5LLJ5</accession>
<protein>
    <submittedName>
        <fullName evidence="2">VOC family protein</fullName>
    </submittedName>
</protein>
<dbReference type="Proteomes" id="UP000245369">
    <property type="component" value="Chromosome"/>
</dbReference>
<proteinExistence type="predicted"/>
<gene>
    <name evidence="2" type="ORF">DK182_05885</name>
</gene>
<dbReference type="InterPro" id="IPR037523">
    <property type="entry name" value="VOC_core"/>
</dbReference>
<organism evidence="2 3">
    <name type="scientific">Streptococcus sobrinus</name>
    <dbReference type="NCBI Taxonomy" id="1310"/>
    <lineage>
        <taxon>Bacteria</taxon>
        <taxon>Bacillati</taxon>
        <taxon>Bacillota</taxon>
        <taxon>Bacilli</taxon>
        <taxon>Lactobacillales</taxon>
        <taxon>Streptococcaceae</taxon>
        <taxon>Streptococcus</taxon>
    </lineage>
</organism>
<dbReference type="SUPFAM" id="SSF54593">
    <property type="entry name" value="Glyoxalase/Bleomycin resistance protein/Dihydroxybiphenyl dioxygenase"/>
    <property type="match status" value="2"/>
</dbReference>
<keyword evidence="3" id="KW-1185">Reference proteome</keyword>
<name>A0ABN5LLJ5_9STRE</name>
<dbReference type="EMBL" id="CP029490">
    <property type="protein sequence ID" value="AWN20902.1"/>
    <property type="molecule type" value="Genomic_DNA"/>
</dbReference>
<dbReference type="GeneID" id="93924039"/>
<reference evidence="2 3" key="1">
    <citation type="submission" date="2018-05" db="EMBL/GenBank/DDBJ databases">
        <title>Complete genome sequences of Streptococcus sobrinus.</title>
        <authorList>
            <person name="Sales M."/>
            <person name="Jensen P.A."/>
        </authorList>
    </citation>
    <scope>NUCLEOTIDE SEQUENCE [LARGE SCALE GENOMIC DNA]</scope>
    <source>
        <strain evidence="2 3">SL1</strain>
    </source>
</reference>
<evidence type="ECO:0000313" key="2">
    <source>
        <dbReference type="EMBL" id="AWN20902.1"/>
    </source>
</evidence>
<dbReference type="Pfam" id="PF00903">
    <property type="entry name" value="Glyoxalase"/>
    <property type="match status" value="1"/>
</dbReference>
<dbReference type="RefSeq" id="WP_002962246.1">
    <property type="nucleotide sequence ID" value="NZ_CP029490.1"/>
</dbReference>
<dbReference type="InterPro" id="IPR029068">
    <property type="entry name" value="Glyas_Bleomycin-R_OHBP_Dase"/>
</dbReference>
<sequence>MYNYQSRIRLGRVVLNVVNLDLQTRFYQQVLGLSILEQGQAWVELGIKESELNLIRLEEVPASEVVTYGLYHFAILLPSRADLGDFLRHSLVNQVPLQGASDHGYSEAIYLNDTEGNGIEIYRDKPVSDWDIQNGKILGVTEVMDGDGVLASAHGEYRGYQMPAGTKMGHFHYSVNNAAKLSAFYRYLFDIKENQAFSTASWIADGGYHHHFAFNHWAGAGLAKRSQGDPGLNHVQILVSESSYLKFVAERALALKALVESNHQSLVIEDPVGNRMVVELEKMQ</sequence>
<dbReference type="PANTHER" id="PTHR43279">
    <property type="entry name" value="CATECHOL-2,3-DIOXYGENASE"/>
    <property type="match status" value="1"/>
</dbReference>
<dbReference type="InterPro" id="IPR004360">
    <property type="entry name" value="Glyas_Fos-R_dOase_dom"/>
</dbReference>
<dbReference type="PANTHER" id="PTHR43279:SF1">
    <property type="entry name" value="CATECHOL-2,3-DIOXYGENASE"/>
    <property type="match status" value="1"/>
</dbReference>
<evidence type="ECO:0000313" key="3">
    <source>
        <dbReference type="Proteomes" id="UP000245369"/>
    </source>
</evidence>